<dbReference type="GO" id="GO:0005524">
    <property type="term" value="F:ATP binding"/>
    <property type="evidence" value="ECO:0007669"/>
    <property type="project" value="UniProtKB-UniRule"/>
</dbReference>
<dbReference type="Gene3D" id="3.40.50.300">
    <property type="entry name" value="P-loop containing nucleotide triphosphate hydrolases"/>
    <property type="match status" value="1"/>
</dbReference>
<evidence type="ECO:0000256" key="2">
    <source>
        <dbReference type="ARBA" id="ARBA00022741"/>
    </source>
</evidence>
<comment type="similarity">
    <text evidence="6">Belongs to the Mrp/NBP35 ATP-binding proteins family.</text>
</comment>
<keyword evidence="3 6" id="KW-0067">ATP-binding</keyword>
<name>A0A7M1XJV8_9SPIR</name>
<dbReference type="Proteomes" id="UP000593591">
    <property type="component" value="Chromosome"/>
</dbReference>
<evidence type="ECO:0000256" key="4">
    <source>
        <dbReference type="ARBA" id="ARBA00023004"/>
    </source>
</evidence>
<evidence type="ECO:0000256" key="3">
    <source>
        <dbReference type="ARBA" id="ARBA00022840"/>
    </source>
</evidence>
<protein>
    <recommendedName>
        <fullName evidence="6">Iron-sulfur cluster carrier protein</fullName>
    </recommendedName>
</protein>
<comment type="function">
    <text evidence="6">Binds and transfers iron-sulfur (Fe-S) clusters to target apoproteins. Can hydrolyze ATP.</text>
</comment>
<dbReference type="GO" id="GO:0046872">
    <property type="term" value="F:metal ion binding"/>
    <property type="evidence" value="ECO:0007669"/>
    <property type="project" value="UniProtKB-KW"/>
</dbReference>
<accession>A0A7M1XJV8</accession>
<dbReference type="GO" id="GO:0016887">
    <property type="term" value="F:ATP hydrolysis activity"/>
    <property type="evidence" value="ECO:0007669"/>
    <property type="project" value="UniProtKB-UniRule"/>
</dbReference>
<dbReference type="Pfam" id="PF10609">
    <property type="entry name" value="ParA"/>
    <property type="match status" value="1"/>
</dbReference>
<dbReference type="InterPro" id="IPR044304">
    <property type="entry name" value="NUBPL-like"/>
</dbReference>
<dbReference type="KEGG" id="trc:DYE49_01220"/>
<evidence type="ECO:0000256" key="6">
    <source>
        <dbReference type="HAMAP-Rule" id="MF_02040"/>
    </source>
</evidence>
<evidence type="ECO:0000313" key="9">
    <source>
        <dbReference type="Proteomes" id="UP000593591"/>
    </source>
</evidence>
<keyword evidence="5 6" id="KW-0411">Iron-sulfur</keyword>
<keyword evidence="2 6" id="KW-0547">Nucleotide-binding</keyword>
<keyword evidence="6" id="KW-0378">Hydrolase</keyword>
<dbReference type="GO" id="GO:0016226">
    <property type="term" value="P:iron-sulfur cluster assembly"/>
    <property type="evidence" value="ECO:0007669"/>
    <property type="project" value="InterPro"/>
</dbReference>
<keyword evidence="1 6" id="KW-0479">Metal-binding</keyword>
<dbReference type="SUPFAM" id="SSF52540">
    <property type="entry name" value="P-loop containing nucleoside triphosphate hydrolases"/>
    <property type="match status" value="1"/>
</dbReference>
<dbReference type="GO" id="GO:0051539">
    <property type="term" value="F:4 iron, 4 sulfur cluster binding"/>
    <property type="evidence" value="ECO:0007669"/>
    <property type="project" value="TreeGrafter"/>
</dbReference>
<organism evidence="8 9">
    <name type="scientific">Treponema rectale</name>
    <dbReference type="NCBI Taxonomy" id="744512"/>
    <lineage>
        <taxon>Bacteria</taxon>
        <taxon>Pseudomonadati</taxon>
        <taxon>Spirochaetota</taxon>
        <taxon>Spirochaetia</taxon>
        <taxon>Spirochaetales</taxon>
        <taxon>Treponemataceae</taxon>
        <taxon>Treponema</taxon>
    </lineage>
</organism>
<dbReference type="EMBL" id="CP031517">
    <property type="protein sequence ID" value="QOS39148.1"/>
    <property type="molecule type" value="Genomic_DNA"/>
</dbReference>
<dbReference type="FunFam" id="3.40.50.300:FF:001119">
    <property type="entry name" value="Iron-sulfur cluster carrier protein"/>
    <property type="match status" value="1"/>
</dbReference>
<dbReference type="PANTHER" id="PTHR42961:SF2">
    <property type="entry name" value="IRON-SULFUR PROTEIN NUBPL"/>
    <property type="match status" value="1"/>
</dbReference>
<dbReference type="InterPro" id="IPR033756">
    <property type="entry name" value="YlxH/NBP35"/>
</dbReference>
<dbReference type="PANTHER" id="PTHR42961">
    <property type="entry name" value="IRON-SULFUR PROTEIN NUBPL"/>
    <property type="match status" value="1"/>
</dbReference>
<reference evidence="8 9" key="1">
    <citation type="submission" date="2018-08" db="EMBL/GenBank/DDBJ databases">
        <title>The first complete genome of Treponema rectale (CHPAT), a commensal spirochete of the bovine rectum.</title>
        <authorList>
            <person name="Staton G.J."/>
            <person name="Clegg S.R."/>
            <person name="Carter S.D."/>
            <person name="Radford A.D."/>
            <person name="Darby A."/>
            <person name="Hall N."/>
            <person name="Birtles R.J."/>
            <person name="Evans N.J."/>
        </authorList>
    </citation>
    <scope>NUCLEOTIDE SEQUENCE [LARGE SCALE GENOMIC DNA]</scope>
    <source>
        <strain evidence="8 9">CHPA</strain>
    </source>
</reference>
<evidence type="ECO:0000313" key="8">
    <source>
        <dbReference type="EMBL" id="QOS39148.1"/>
    </source>
</evidence>
<dbReference type="InterPro" id="IPR027417">
    <property type="entry name" value="P-loop_NTPase"/>
</dbReference>
<proteinExistence type="inferred from homology"/>
<feature type="binding site" evidence="6">
    <location>
        <begin position="36"/>
        <end position="43"/>
    </location>
    <ligand>
        <name>ATP</name>
        <dbReference type="ChEBI" id="CHEBI:30616"/>
    </ligand>
</feature>
<dbReference type="AlphaFoldDB" id="A0A7M1XJV8"/>
<dbReference type="GO" id="GO:0140663">
    <property type="term" value="F:ATP-dependent FeS chaperone activity"/>
    <property type="evidence" value="ECO:0007669"/>
    <property type="project" value="InterPro"/>
</dbReference>
<dbReference type="HAMAP" id="MF_02040">
    <property type="entry name" value="Mrp_NBP35"/>
    <property type="match status" value="1"/>
</dbReference>
<evidence type="ECO:0000256" key="5">
    <source>
        <dbReference type="ARBA" id="ARBA00023014"/>
    </source>
</evidence>
<gene>
    <name evidence="8" type="ORF">DYE49_01220</name>
</gene>
<evidence type="ECO:0000256" key="7">
    <source>
        <dbReference type="SAM" id="MobiDB-lite"/>
    </source>
</evidence>
<feature type="region of interest" description="Disordered" evidence="7">
    <location>
        <begin position="1"/>
        <end position="23"/>
    </location>
</feature>
<comment type="subunit">
    <text evidence="6">Homodimer.</text>
</comment>
<dbReference type="InterPro" id="IPR019591">
    <property type="entry name" value="Mrp/NBP35_ATP-bd"/>
</dbReference>
<evidence type="ECO:0000256" key="1">
    <source>
        <dbReference type="ARBA" id="ARBA00022723"/>
    </source>
</evidence>
<keyword evidence="4 6" id="KW-0408">Iron</keyword>
<sequence>MAENNSKTDTSKAPKLPKTSPAPGARIAHAVAVISGKGGVGKSFTSSYLAVALARKGYKVGILDADITGPSIPFAFHVCGPTYGENGLINPVLSKTGIQIMSSNLLLDNPEDPIVWRGAMISTLIEQFYAEIKWDVDYLIIDLAPGTGDISLTVFQKIKLSSAVLVTSPQSLVSMVVEKSAKMAEMLSVPLLSLVENMAYVKCPDCGKKIEIYGHTDTEIGRRHGIPVFDQIPFDPNIAAAMDAGKIEELEVPYLDATVHAIIQQSIDQDNN</sequence>
<dbReference type="CDD" id="cd02037">
    <property type="entry name" value="Mrp_NBP35"/>
    <property type="match status" value="1"/>
</dbReference>